<organism evidence="2 3">
    <name type="scientific">Martelella alba</name>
    <dbReference type="NCBI Taxonomy" id="2590451"/>
    <lineage>
        <taxon>Bacteria</taxon>
        <taxon>Pseudomonadati</taxon>
        <taxon>Pseudomonadota</taxon>
        <taxon>Alphaproteobacteria</taxon>
        <taxon>Hyphomicrobiales</taxon>
        <taxon>Aurantimonadaceae</taxon>
        <taxon>Martelella</taxon>
    </lineage>
</organism>
<evidence type="ECO:0000313" key="3">
    <source>
        <dbReference type="Proteomes" id="UP000305202"/>
    </source>
</evidence>
<sequence length="203" mass="23459">MRPILRPAYTGPAITDYKSYLSSLLTAYGNYCSYCERMDKVDVEHVVPKSHARHLEVDWHNLLLGCPRCNRDFKKNRNTSRVGYVWPDEDNTYTLLKYHADGRVEPAAGLPRPLQKRVLATLNLVCLDDSTKVQKPLCLGRRTAFQIAEMVKQNYLAGNQTLEEIKDFVRAGHWSVWYTVFRDIPEVMRALAELHPNTDIHRV</sequence>
<keyword evidence="3" id="KW-1185">Reference proteome</keyword>
<dbReference type="CDD" id="cd00085">
    <property type="entry name" value="HNHc"/>
    <property type="match status" value="1"/>
</dbReference>
<dbReference type="InterPro" id="IPR003615">
    <property type="entry name" value="HNH_nuc"/>
</dbReference>
<accession>A0ABY2SJY9</accession>
<reference evidence="2 3" key="1">
    <citation type="submission" date="2019-04" db="EMBL/GenBank/DDBJ databases">
        <authorList>
            <person name="Li M."/>
            <person name="Gao C."/>
        </authorList>
    </citation>
    <scope>NUCLEOTIDE SEQUENCE [LARGE SCALE GENOMIC DNA]</scope>
    <source>
        <strain evidence="2 3">BGMRC 2031</strain>
    </source>
</reference>
<feature type="domain" description="HNH nuclease" evidence="1">
    <location>
        <begin position="20"/>
        <end position="71"/>
    </location>
</feature>
<dbReference type="InterPro" id="IPR002711">
    <property type="entry name" value="HNH"/>
</dbReference>
<comment type="caution">
    <text evidence="2">The sequence shown here is derived from an EMBL/GenBank/DDBJ whole genome shotgun (WGS) entry which is preliminary data.</text>
</comment>
<proteinExistence type="predicted"/>
<evidence type="ECO:0000313" key="2">
    <source>
        <dbReference type="EMBL" id="TKI05690.1"/>
    </source>
</evidence>
<gene>
    <name evidence="2" type="ORF">FCN80_13575</name>
</gene>
<dbReference type="SMART" id="SM00507">
    <property type="entry name" value="HNHc"/>
    <property type="match status" value="1"/>
</dbReference>
<dbReference type="EMBL" id="SZPQ01000018">
    <property type="protein sequence ID" value="TKI05690.1"/>
    <property type="molecule type" value="Genomic_DNA"/>
</dbReference>
<evidence type="ECO:0000259" key="1">
    <source>
        <dbReference type="SMART" id="SM00507"/>
    </source>
</evidence>
<dbReference type="RefSeq" id="WP_136990693.1">
    <property type="nucleotide sequence ID" value="NZ_SZPQ01000018.1"/>
</dbReference>
<dbReference type="Gene3D" id="1.10.30.50">
    <property type="match status" value="1"/>
</dbReference>
<dbReference type="Pfam" id="PF01844">
    <property type="entry name" value="HNH"/>
    <property type="match status" value="1"/>
</dbReference>
<protein>
    <recommendedName>
        <fullName evidence="1">HNH nuclease domain-containing protein</fullName>
    </recommendedName>
</protein>
<name>A0ABY2SJY9_9HYPH</name>
<dbReference type="Proteomes" id="UP000305202">
    <property type="component" value="Unassembled WGS sequence"/>
</dbReference>